<gene>
    <name evidence="2" type="ORF">NCTC10821_03010</name>
</gene>
<evidence type="ECO:0000256" key="1">
    <source>
        <dbReference type="SAM" id="Phobius"/>
    </source>
</evidence>
<dbReference type="RefSeq" id="WP_170314333.1">
    <property type="nucleotide sequence ID" value="NZ_AP022600.1"/>
</dbReference>
<keyword evidence="1" id="KW-0812">Transmembrane</keyword>
<keyword evidence="1" id="KW-0472">Membrane</keyword>
<proteinExistence type="predicted"/>
<name>A0A378TH27_9MYCO</name>
<protein>
    <submittedName>
        <fullName evidence="2">Uncharacterized protein</fullName>
    </submittedName>
</protein>
<dbReference type="Proteomes" id="UP000254978">
    <property type="component" value="Unassembled WGS sequence"/>
</dbReference>
<accession>A0A378TH27</accession>
<reference evidence="2 3" key="1">
    <citation type="submission" date="2018-06" db="EMBL/GenBank/DDBJ databases">
        <authorList>
            <consortium name="Pathogen Informatics"/>
            <person name="Doyle S."/>
        </authorList>
    </citation>
    <scope>NUCLEOTIDE SEQUENCE [LARGE SCALE GENOMIC DNA]</scope>
    <source>
        <strain evidence="2 3">NCTC10821</strain>
    </source>
</reference>
<keyword evidence="3" id="KW-1185">Reference proteome</keyword>
<evidence type="ECO:0000313" key="3">
    <source>
        <dbReference type="Proteomes" id="UP000254978"/>
    </source>
</evidence>
<dbReference type="AlphaFoldDB" id="A0A378TH27"/>
<sequence>MATQPMGSQSAGQPPHWYASSPTFNRSYLLAALRAGVIALILLGVLVLVVLT</sequence>
<dbReference type="EMBL" id="UGQT01000001">
    <property type="protein sequence ID" value="STZ59477.1"/>
    <property type="molecule type" value="Genomic_DNA"/>
</dbReference>
<evidence type="ECO:0000313" key="2">
    <source>
        <dbReference type="EMBL" id="STZ59477.1"/>
    </source>
</evidence>
<feature type="transmembrane region" description="Helical" evidence="1">
    <location>
        <begin position="28"/>
        <end position="51"/>
    </location>
</feature>
<organism evidence="2 3">
    <name type="scientific">Mycolicibacterium tokaiense</name>
    <dbReference type="NCBI Taxonomy" id="39695"/>
    <lineage>
        <taxon>Bacteria</taxon>
        <taxon>Bacillati</taxon>
        <taxon>Actinomycetota</taxon>
        <taxon>Actinomycetes</taxon>
        <taxon>Mycobacteriales</taxon>
        <taxon>Mycobacteriaceae</taxon>
        <taxon>Mycolicibacterium</taxon>
    </lineage>
</organism>
<keyword evidence="1" id="KW-1133">Transmembrane helix</keyword>